<gene>
    <name evidence="1" type="ORF">MM415A01224_0008</name>
</gene>
<evidence type="ECO:0000313" key="1">
    <source>
        <dbReference type="EMBL" id="QJA77769.1"/>
    </source>
</evidence>
<dbReference type="EMBL" id="MT142301">
    <property type="protein sequence ID" value="QJA77769.1"/>
    <property type="molecule type" value="Genomic_DNA"/>
</dbReference>
<sequence>MKCSVCLKEIGDGFSGIPIIVDYFFSSVVDEITICDRCLNGCFLDRTRDDMTLGEYCVMKIAESN</sequence>
<organism evidence="1">
    <name type="scientific">viral metagenome</name>
    <dbReference type="NCBI Taxonomy" id="1070528"/>
    <lineage>
        <taxon>unclassified sequences</taxon>
        <taxon>metagenomes</taxon>
        <taxon>organismal metagenomes</taxon>
    </lineage>
</organism>
<protein>
    <submittedName>
        <fullName evidence="1">Uncharacterized protein</fullName>
    </submittedName>
</protein>
<name>A0A6M3K7L4_9ZZZZ</name>
<reference evidence="1" key="1">
    <citation type="submission" date="2020-03" db="EMBL/GenBank/DDBJ databases">
        <title>The deep terrestrial virosphere.</title>
        <authorList>
            <person name="Holmfeldt K."/>
            <person name="Nilsson E."/>
            <person name="Simone D."/>
            <person name="Lopez-Fernandez M."/>
            <person name="Wu X."/>
            <person name="de Brujin I."/>
            <person name="Lundin D."/>
            <person name="Andersson A."/>
            <person name="Bertilsson S."/>
            <person name="Dopson M."/>
        </authorList>
    </citation>
    <scope>NUCLEOTIDE SEQUENCE</scope>
    <source>
        <strain evidence="1">MM415A01224</strain>
    </source>
</reference>
<proteinExistence type="predicted"/>
<accession>A0A6M3K7L4</accession>
<dbReference type="AlphaFoldDB" id="A0A6M3K7L4"/>